<dbReference type="EMBL" id="JBBPBN010000063">
    <property type="protein sequence ID" value="KAK8986594.1"/>
    <property type="molecule type" value="Genomic_DNA"/>
</dbReference>
<comment type="caution">
    <text evidence="1">The sequence shown here is derived from an EMBL/GenBank/DDBJ whole genome shotgun (WGS) entry which is preliminary data.</text>
</comment>
<evidence type="ECO:0000313" key="1">
    <source>
        <dbReference type="EMBL" id="KAK8986594.1"/>
    </source>
</evidence>
<protein>
    <submittedName>
        <fullName evidence="1">Uncharacterized protein</fullName>
    </submittedName>
</protein>
<dbReference type="Proteomes" id="UP001396334">
    <property type="component" value="Unassembled WGS sequence"/>
</dbReference>
<name>A0ABR2PDU9_9ROSI</name>
<evidence type="ECO:0000313" key="2">
    <source>
        <dbReference type="Proteomes" id="UP001396334"/>
    </source>
</evidence>
<keyword evidence="2" id="KW-1185">Reference proteome</keyword>
<organism evidence="1 2">
    <name type="scientific">Hibiscus sabdariffa</name>
    <name type="common">roselle</name>
    <dbReference type="NCBI Taxonomy" id="183260"/>
    <lineage>
        <taxon>Eukaryota</taxon>
        <taxon>Viridiplantae</taxon>
        <taxon>Streptophyta</taxon>
        <taxon>Embryophyta</taxon>
        <taxon>Tracheophyta</taxon>
        <taxon>Spermatophyta</taxon>
        <taxon>Magnoliopsida</taxon>
        <taxon>eudicotyledons</taxon>
        <taxon>Gunneridae</taxon>
        <taxon>Pentapetalae</taxon>
        <taxon>rosids</taxon>
        <taxon>malvids</taxon>
        <taxon>Malvales</taxon>
        <taxon>Malvaceae</taxon>
        <taxon>Malvoideae</taxon>
        <taxon>Hibiscus</taxon>
    </lineage>
</organism>
<sequence length="159" mass="17443">MVEGGGCFGVSSAREVVVAEVGVVGEVPYQLRNLGLSEQIARFSGRIWGRLRTALYRLDCYMSELYRYSVYPFDVCYCTVYIINSSICNACLDSPINDIIEITVTYAWGLGAPEEDPALLISVADCTTVTVTEFSNTSSIIDRWRNKVNGALGSSDRGV</sequence>
<reference evidence="1 2" key="1">
    <citation type="journal article" date="2024" name="G3 (Bethesda)">
        <title>Genome assembly of Hibiscus sabdariffa L. provides insights into metabolisms of medicinal natural products.</title>
        <authorList>
            <person name="Kim T."/>
        </authorList>
    </citation>
    <scope>NUCLEOTIDE SEQUENCE [LARGE SCALE GENOMIC DNA]</scope>
    <source>
        <strain evidence="1">TK-2024</strain>
        <tissue evidence="1">Old leaves</tissue>
    </source>
</reference>
<proteinExistence type="predicted"/>
<accession>A0ABR2PDU9</accession>
<gene>
    <name evidence="1" type="ORF">V6N11_010150</name>
</gene>